<feature type="transmembrane region" description="Helical" evidence="9">
    <location>
        <begin position="20"/>
        <end position="39"/>
    </location>
</feature>
<reference evidence="10 11" key="1">
    <citation type="submission" date="2023-05" db="EMBL/GenBank/DDBJ databases">
        <title>Streptomyces fuscus sp. nov., a brown-black pigment producing actinomyces isolated from dry sand of Sea duck farm.</title>
        <authorList>
            <person name="Xie J."/>
            <person name="Shen N."/>
        </authorList>
    </citation>
    <scope>NUCLEOTIDE SEQUENCE [LARGE SCALE GENOMIC DNA]</scope>
    <source>
        <strain evidence="10 11">GXMU-J15</strain>
    </source>
</reference>
<evidence type="ECO:0000256" key="5">
    <source>
        <dbReference type="ARBA" id="ARBA00022692"/>
    </source>
</evidence>
<gene>
    <name evidence="10" type="ORF">QNN03_00055</name>
</gene>
<evidence type="ECO:0000256" key="9">
    <source>
        <dbReference type="SAM" id="Phobius"/>
    </source>
</evidence>
<feature type="transmembrane region" description="Helical" evidence="9">
    <location>
        <begin position="86"/>
        <end position="106"/>
    </location>
</feature>
<dbReference type="InterPro" id="IPR002293">
    <property type="entry name" value="AA/rel_permease1"/>
</dbReference>
<sequence>MAEAETETRSQEPRTAKLSLPTLAMMVVGSMVGAGVFSLPRRFAQETGVAGALIAWAVAGTGMLMLAFVFQTLALRRPELDAGVYAYAKAGFGEYLGFFSAFGYWASACVGNVTYWVLIMSTIGAIAPALGDGDTVLAVVLSSVGLWLFFWLISRGVKEAAAINRIVTIAKVVPIIVFVIIALFYFEPSVFADNFAGADYAGSLFQQVKGTMLATVFVFLGVEGASVYSRHARRREDVGKATVLGFLSVFSIFASVTIVSYGLMPMEEIAELRQPSMAGVLEHAVGDWGQVFVSVGLIVSVLGAYLAWTLMAAEVLYVAAKDDDMPRFLKRATPADVPMPALVMSTALSQIVLIVTLFSDDAFDFALNLTSALTLIPFLLAAAFALKIAAAGDRQRTAELVIAALATVYTAFLLYAAGLKYLLVSLIVYAPATVLFVMARREQGRRLFTPPELVVLAVSVAGAVIGVVALALGWISL</sequence>
<feature type="transmembrane region" description="Helical" evidence="9">
    <location>
        <begin position="51"/>
        <end position="74"/>
    </location>
</feature>
<keyword evidence="3" id="KW-0813">Transport</keyword>
<evidence type="ECO:0000313" key="11">
    <source>
        <dbReference type="Proteomes" id="UP001241926"/>
    </source>
</evidence>
<comment type="similarity">
    <text evidence="2">Belongs to the amino acid-polyamine-organocation (APC) superfamily. Basic amino acid/polyamine antiporter (APA) (TC 2.A.3.2) family.</text>
</comment>
<feature type="transmembrane region" description="Helical" evidence="9">
    <location>
        <begin position="421"/>
        <end position="441"/>
    </location>
</feature>
<keyword evidence="6" id="KW-0029">Amino-acid transport</keyword>
<dbReference type="PANTHER" id="PTHR42770:SF4">
    <property type="entry name" value="ARGININE_ORNITHINE ANTIPORTER-RELATED"/>
    <property type="match status" value="1"/>
</dbReference>
<protein>
    <submittedName>
        <fullName evidence="10">Basic amino acid/polyamine antiporter</fullName>
    </submittedName>
</protein>
<feature type="transmembrane region" description="Helical" evidence="9">
    <location>
        <begin position="166"/>
        <end position="186"/>
    </location>
</feature>
<comment type="caution">
    <text evidence="10">The sequence shown here is derived from an EMBL/GenBank/DDBJ whole genome shotgun (WGS) entry which is preliminary data.</text>
</comment>
<dbReference type="PIRSF" id="PIRSF006060">
    <property type="entry name" value="AA_transporter"/>
    <property type="match status" value="1"/>
</dbReference>
<evidence type="ECO:0000256" key="4">
    <source>
        <dbReference type="ARBA" id="ARBA00022475"/>
    </source>
</evidence>
<organism evidence="10 11">
    <name type="scientific">Streptomyces fuscus</name>
    <dbReference type="NCBI Taxonomy" id="3048495"/>
    <lineage>
        <taxon>Bacteria</taxon>
        <taxon>Bacillati</taxon>
        <taxon>Actinomycetota</taxon>
        <taxon>Actinomycetes</taxon>
        <taxon>Kitasatosporales</taxon>
        <taxon>Streptomycetaceae</taxon>
        <taxon>Streptomyces</taxon>
    </lineage>
</organism>
<evidence type="ECO:0000256" key="1">
    <source>
        <dbReference type="ARBA" id="ARBA00004651"/>
    </source>
</evidence>
<feature type="transmembrane region" description="Helical" evidence="9">
    <location>
        <begin position="453"/>
        <end position="475"/>
    </location>
</feature>
<feature type="transmembrane region" description="Helical" evidence="9">
    <location>
        <begin position="365"/>
        <end position="386"/>
    </location>
</feature>
<evidence type="ECO:0000256" key="7">
    <source>
        <dbReference type="ARBA" id="ARBA00022989"/>
    </source>
</evidence>
<evidence type="ECO:0000256" key="2">
    <source>
        <dbReference type="ARBA" id="ARBA00008220"/>
    </source>
</evidence>
<name>A0ABT7ITG9_9ACTN</name>
<feature type="transmembrane region" description="Helical" evidence="9">
    <location>
        <begin position="291"/>
        <end position="320"/>
    </location>
</feature>
<dbReference type="InterPro" id="IPR050367">
    <property type="entry name" value="APC_superfamily"/>
</dbReference>
<feature type="transmembrane region" description="Helical" evidence="9">
    <location>
        <begin position="398"/>
        <end position="415"/>
    </location>
</feature>
<evidence type="ECO:0000256" key="8">
    <source>
        <dbReference type="ARBA" id="ARBA00023136"/>
    </source>
</evidence>
<feature type="transmembrane region" description="Helical" evidence="9">
    <location>
        <begin position="341"/>
        <end position="359"/>
    </location>
</feature>
<dbReference type="EMBL" id="JASJUS010000001">
    <property type="protein sequence ID" value="MDL2074822.1"/>
    <property type="molecule type" value="Genomic_DNA"/>
</dbReference>
<dbReference type="Gene3D" id="1.20.1740.10">
    <property type="entry name" value="Amino acid/polyamine transporter I"/>
    <property type="match status" value="1"/>
</dbReference>
<accession>A0ABT7ITG9</accession>
<feature type="transmembrane region" description="Helical" evidence="9">
    <location>
        <begin position="241"/>
        <end position="263"/>
    </location>
</feature>
<feature type="transmembrane region" description="Helical" evidence="9">
    <location>
        <begin position="113"/>
        <end position="130"/>
    </location>
</feature>
<feature type="transmembrane region" description="Helical" evidence="9">
    <location>
        <begin position="136"/>
        <end position="154"/>
    </location>
</feature>
<dbReference type="PANTHER" id="PTHR42770">
    <property type="entry name" value="AMINO ACID TRANSPORTER-RELATED"/>
    <property type="match status" value="1"/>
</dbReference>
<feature type="transmembrane region" description="Helical" evidence="9">
    <location>
        <begin position="210"/>
        <end position="229"/>
    </location>
</feature>
<keyword evidence="5 9" id="KW-0812">Transmembrane</keyword>
<dbReference type="InterPro" id="IPR004754">
    <property type="entry name" value="Amino_acid_antiprt"/>
</dbReference>
<evidence type="ECO:0000313" key="10">
    <source>
        <dbReference type="EMBL" id="MDL2074822.1"/>
    </source>
</evidence>
<evidence type="ECO:0000256" key="3">
    <source>
        <dbReference type="ARBA" id="ARBA00022448"/>
    </source>
</evidence>
<dbReference type="Proteomes" id="UP001241926">
    <property type="component" value="Unassembled WGS sequence"/>
</dbReference>
<comment type="subcellular location">
    <subcellularLocation>
        <location evidence="1">Cell membrane</location>
        <topology evidence="1">Multi-pass membrane protein</topology>
    </subcellularLocation>
</comment>
<dbReference type="NCBIfam" id="TIGR00905">
    <property type="entry name" value="2A0302"/>
    <property type="match status" value="1"/>
</dbReference>
<keyword evidence="8 9" id="KW-0472">Membrane</keyword>
<dbReference type="Pfam" id="PF13520">
    <property type="entry name" value="AA_permease_2"/>
    <property type="match status" value="1"/>
</dbReference>
<evidence type="ECO:0000256" key="6">
    <source>
        <dbReference type="ARBA" id="ARBA00022970"/>
    </source>
</evidence>
<keyword evidence="11" id="KW-1185">Reference proteome</keyword>
<proteinExistence type="inferred from homology"/>
<keyword evidence="7 9" id="KW-1133">Transmembrane helix</keyword>
<keyword evidence="4" id="KW-1003">Cell membrane</keyword>
<dbReference type="RefSeq" id="WP_093720763.1">
    <property type="nucleotide sequence ID" value="NZ_JASJUS010000001.1"/>
</dbReference>